<keyword evidence="2" id="KW-1185">Reference proteome</keyword>
<comment type="caution">
    <text evidence="1">The sequence shown here is derived from an EMBL/GenBank/DDBJ whole genome shotgun (WGS) entry which is preliminary data.</text>
</comment>
<proteinExistence type="predicted"/>
<organism evidence="1 2">
    <name type="scientific">Babesia divergens</name>
    <dbReference type="NCBI Taxonomy" id="32595"/>
    <lineage>
        <taxon>Eukaryota</taxon>
        <taxon>Sar</taxon>
        <taxon>Alveolata</taxon>
        <taxon>Apicomplexa</taxon>
        <taxon>Aconoidasida</taxon>
        <taxon>Piroplasmida</taxon>
        <taxon>Babesiidae</taxon>
        <taxon>Babesia</taxon>
    </lineage>
</organism>
<dbReference type="AlphaFoldDB" id="A0AAD9G5B3"/>
<reference evidence="1" key="1">
    <citation type="journal article" date="2014" name="Nucleic Acids Res.">
        <title>The evolutionary dynamics of variant antigen genes in Babesia reveal a history of genomic innovation underlying host-parasite interaction.</title>
        <authorList>
            <person name="Jackson A.P."/>
            <person name="Otto T.D."/>
            <person name="Darby A."/>
            <person name="Ramaprasad A."/>
            <person name="Xia D."/>
            <person name="Echaide I.E."/>
            <person name="Farber M."/>
            <person name="Gahlot S."/>
            <person name="Gamble J."/>
            <person name="Gupta D."/>
            <person name="Gupta Y."/>
            <person name="Jackson L."/>
            <person name="Malandrin L."/>
            <person name="Malas T.B."/>
            <person name="Moussa E."/>
            <person name="Nair M."/>
            <person name="Reid A.J."/>
            <person name="Sanders M."/>
            <person name="Sharma J."/>
            <person name="Tracey A."/>
            <person name="Quail M.A."/>
            <person name="Weir W."/>
            <person name="Wastling J.M."/>
            <person name="Hall N."/>
            <person name="Willadsen P."/>
            <person name="Lingelbach K."/>
            <person name="Shiels B."/>
            <person name="Tait A."/>
            <person name="Berriman M."/>
            <person name="Allred D.R."/>
            <person name="Pain A."/>
        </authorList>
    </citation>
    <scope>NUCLEOTIDE SEQUENCE</scope>
    <source>
        <strain evidence="1">1802A</strain>
    </source>
</reference>
<sequence length="91" mass="9594">MTNIRKIEATKLWSEDAGNIIQRMKISATGGSGALRARAGNKAVKRGDRVVSTGMATKIIKLFNGSLKGGAIGGSRLHRGIGYKILKGLCP</sequence>
<gene>
    <name evidence="1" type="ORF">X943_000722</name>
</gene>
<evidence type="ECO:0000313" key="2">
    <source>
        <dbReference type="Proteomes" id="UP001195914"/>
    </source>
</evidence>
<dbReference type="Proteomes" id="UP001195914">
    <property type="component" value="Unassembled WGS sequence"/>
</dbReference>
<reference evidence="1" key="2">
    <citation type="submission" date="2021-05" db="EMBL/GenBank/DDBJ databases">
        <authorList>
            <person name="Pain A."/>
        </authorList>
    </citation>
    <scope>NUCLEOTIDE SEQUENCE</scope>
    <source>
        <strain evidence="1">1802A</strain>
    </source>
</reference>
<name>A0AAD9G5B3_BABDI</name>
<accession>A0AAD9G5B3</accession>
<evidence type="ECO:0000313" key="1">
    <source>
        <dbReference type="EMBL" id="KAK1932140.1"/>
    </source>
</evidence>
<protein>
    <submittedName>
        <fullName evidence="1">Uncharacterized protein</fullName>
    </submittedName>
</protein>
<dbReference type="EMBL" id="JAHBMH010000080">
    <property type="protein sequence ID" value="KAK1932140.1"/>
    <property type="molecule type" value="Genomic_DNA"/>
</dbReference>